<gene>
    <name evidence="1" type="ORF">DPMN_076087</name>
</gene>
<evidence type="ECO:0000313" key="1">
    <source>
        <dbReference type="EMBL" id="KAH3701103.1"/>
    </source>
</evidence>
<comment type="caution">
    <text evidence="1">The sequence shown here is derived from an EMBL/GenBank/DDBJ whole genome shotgun (WGS) entry which is preliminary data.</text>
</comment>
<dbReference type="EMBL" id="JAIWYP010000015">
    <property type="protein sequence ID" value="KAH3701103.1"/>
    <property type="molecule type" value="Genomic_DNA"/>
</dbReference>
<name>A0A9D4BN42_DREPO</name>
<sequence length="84" mass="9391">MNVLTCNDTTLASSGLPTRAEGRASGKKELIFQVLTEIQSVRFKKKLVITNEGFRVYAKETVCDSVTGEWSAYLRDMWTNGKSL</sequence>
<organism evidence="1 2">
    <name type="scientific">Dreissena polymorpha</name>
    <name type="common">Zebra mussel</name>
    <name type="synonym">Mytilus polymorpha</name>
    <dbReference type="NCBI Taxonomy" id="45954"/>
    <lineage>
        <taxon>Eukaryota</taxon>
        <taxon>Metazoa</taxon>
        <taxon>Spiralia</taxon>
        <taxon>Lophotrochozoa</taxon>
        <taxon>Mollusca</taxon>
        <taxon>Bivalvia</taxon>
        <taxon>Autobranchia</taxon>
        <taxon>Heteroconchia</taxon>
        <taxon>Euheterodonta</taxon>
        <taxon>Imparidentia</taxon>
        <taxon>Neoheterodontei</taxon>
        <taxon>Myida</taxon>
        <taxon>Dreissenoidea</taxon>
        <taxon>Dreissenidae</taxon>
        <taxon>Dreissena</taxon>
    </lineage>
</organism>
<accession>A0A9D4BN42</accession>
<dbReference type="Proteomes" id="UP000828390">
    <property type="component" value="Unassembled WGS sequence"/>
</dbReference>
<dbReference type="AlphaFoldDB" id="A0A9D4BN42"/>
<keyword evidence="2" id="KW-1185">Reference proteome</keyword>
<evidence type="ECO:0000313" key="2">
    <source>
        <dbReference type="Proteomes" id="UP000828390"/>
    </source>
</evidence>
<protein>
    <submittedName>
        <fullName evidence="1">Uncharacterized protein</fullName>
    </submittedName>
</protein>
<reference evidence="1" key="1">
    <citation type="journal article" date="2019" name="bioRxiv">
        <title>The Genome of the Zebra Mussel, Dreissena polymorpha: A Resource for Invasive Species Research.</title>
        <authorList>
            <person name="McCartney M.A."/>
            <person name="Auch B."/>
            <person name="Kono T."/>
            <person name="Mallez S."/>
            <person name="Zhang Y."/>
            <person name="Obille A."/>
            <person name="Becker A."/>
            <person name="Abrahante J.E."/>
            <person name="Garbe J."/>
            <person name="Badalamenti J.P."/>
            <person name="Herman A."/>
            <person name="Mangelson H."/>
            <person name="Liachko I."/>
            <person name="Sullivan S."/>
            <person name="Sone E.D."/>
            <person name="Koren S."/>
            <person name="Silverstein K.A.T."/>
            <person name="Beckman K.B."/>
            <person name="Gohl D.M."/>
        </authorList>
    </citation>
    <scope>NUCLEOTIDE SEQUENCE</scope>
    <source>
        <strain evidence="1">Duluth1</strain>
        <tissue evidence="1">Whole animal</tissue>
    </source>
</reference>
<reference evidence="1" key="2">
    <citation type="submission" date="2020-11" db="EMBL/GenBank/DDBJ databases">
        <authorList>
            <person name="McCartney M.A."/>
            <person name="Auch B."/>
            <person name="Kono T."/>
            <person name="Mallez S."/>
            <person name="Becker A."/>
            <person name="Gohl D.M."/>
            <person name="Silverstein K.A.T."/>
            <person name="Koren S."/>
            <person name="Bechman K.B."/>
            <person name="Herman A."/>
            <person name="Abrahante J.E."/>
            <person name="Garbe J."/>
        </authorList>
    </citation>
    <scope>NUCLEOTIDE SEQUENCE</scope>
    <source>
        <strain evidence="1">Duluth1</strain>
        <tissue evidence="1">Whole animal</tissue>
    </source>
</reference>
<proteinExistence type="predicted"/>